<dbReference type="HOGENOM" id="CLU_715282_0_0_0"/>
<name>A9AVJ3_HERA2</name>
<evidence type="ECO:0000313" key="2">
    <source>
        <dbReference type="EMBL" id="ABX04684.1"/>
    </source>
</evidence>
<dbReference type="KEGG" id="hau:Haur_2041"/>
<keyword evidence="1" id="KW-0472">Membrane</keyword>
<proteinExistence type="predicted"/>
<evidence type="ECO:0000256" key="1">
    <source>
        <dbReference type="SAM" id="Phobius"/>
    </source>
</evidence>
<organism evidence="2 3">
    <name type="scientific">Herpetosiphon aurantiacus (strain ATCC 23779 / DSM 785 / 114-95)</name>
    <dbReference type="NCBI Taxonomy" id="316274"/>
    <lineage>
        <taxon>Bacteria</taxon>
        <taxon>Bacillati</taxon>
        <taxon>Chloroflexota</taxon>
        <taxon>Chloroflexia</taxon>
        <taxon>Herpetosiphonales</taxon>
        <taxon>Herpetosiphonaceae</taxon>
        <taxon>Herpetosiphon</taxon>
    </lineage>
</organism>
<dbReference type="InParanoid" id="A9AVJ3"/>
<protein>
    <submittedName>
        <fullName evidence="2">Uncharacterized protein</fullName>
    </submittedName>
</protein>
<dbReference type="AlphaFoldDB" id="A9AVJ3"/>
<evidence type="ECO:0000313" key="3">
    <source>
        <dbReference type="Proteomes" id="UP000000787"/>
    </source>
</evidence>
<reference evidence="2 3" key="1">
    <citation type="journal article" date="2011" name="Stand. Genomic Sci.">
        <title>Complete genome sequence of the filamentous gliding predatory bacterium Herpetosiphon aurantiacus type strain (114-95(T)).</title>
        <authorList>
            <person name="Kiss H."/>
            <person name="Nett M."/>
            <person name="Domin N."/>
            <person name="Martin K."/>
            <person name="Maresca J.A."/>
            <person name="Copeland A."/>
            <person name="Lapidus A."/>
            <person name="Lucas S."/>
            <person name="Berry K.W."/>
            <person name="Glavina Del Rio T."/>
            <person name="Dalin E."/>
            <person name="Tice H."/>
            <person name="Pitluck S."/>
            <person name="Richardson P."/>
            <person name="Bruce D."/>
            <person name="Goodwin L."/>
            <person name="Han C."/>
            <person name="Detter J.C."/>
            <person name="Schmutz J."/>
            <person name="Brettin T."/>
            <person name="Land M."/>
            <person name="Hauser L."/>
            <person name="Kyrpides N.C."/>
            <person name="Ivanova N."/>
            <person name="Goker M."/>
            <person name="Woyke T."/>
            <person name="Klenk H.P."/>
            <person name="Bryant D.A."/>
        </authorList>
    </citation>
    <scope>NUCLEOTIDE SEQUENCE [LARGE SCALE GENOMIC DNA]</scope>
    <source>
        <strain evidence="3">ATCC 23779 / DSM 785 / 114-95</strain>
    </source>
</reference>
<accession>A9AVJ3</accession>
<keyword evidence="1" id="KW-1133">Transmembrane helix</keyword>
<keyword evidence="1" id="KW-0812">Transmembrane</keyword>
<sequence>MATNQSLTERFQRGLQTTYHAAVMVGGSLTVGSLLAGGLAPLLMGGVSLTVLAPWLKSMGGNALAGWLGQWAMQAMRPDQTEARLRAAMADSLSTQMQSNADLVQDLAVLIQHARHDQAVSAILMDYADLTAETTLRIETRVTHAAMVLQTLYTDIQQLRHETQTLGEQLLMQVSATQVALVQYAQQHDLMHNHRIQQLLVALHEADQASRMRAAGAASVARRNQAKALIQSGSGTAQPANYAEGNSVGGVIRQTYYGPPSASGTPPRTHPNVAEDNTIGEDMTQTWDDRGPTVAPTPHATVVVDSPWYCDESCFVTITMQHATGPYQVRWYWGATSGLLRSTIDTLSLTITPTTLGQTRLRIQIDDQEGQRIAEHQQVVTVFERS</sequence>
<dbReference type="Proteomes" id="UP000000787">
    <property type="component" value="Chromosome"/>
</dbReference>
<dbReference type="EMBL" id="CP000875">
    <property type="protein sequence ID" value="ABX04684.1"/>
    <property type="molecule type" value="Genomic_DNA"/>
</dbReference>
<dbReference type="BioCyc" id="HAUR316274:GHYA-2070-MONOMER"/>
<feature type="transmembrane region" description="Helical" evidence="1">
    <location>
        <begin position="21"/>
        <end position="44"/>
    </location>
</feature>
<gene>
    <name evidence="2" type="ordered locus">Haur_2041</name>
</gene>
<dbReference type="STRING" id="316274.Haur_2041"/>
<keyword evidence="3" id="KW-1185">Reference proteome</keyword>